<dbReference type="Gramene" id="KRH22190">
    <property type="protein sequence ID" value="KRH22190"/>
    <property type="gene ID" value="GLYMA_13G284300"/>
</dbReference>
<dbReference type="EnsemblPlants" id="KRH22190">
    <property type="protein sequence ID" value="KRH22190"/>
    <property type="gene ID" value="GLYMA_13G284300"/>
</dbReference>
<evidence type="ECO:0000313" key="1">
    <source>
        <dbReference type="EMBL" id="KRH22190.1"/>
    </source>
</evidence>
<evidence type="ECO:0000313" key="2">
    <source>
        <dbReference type="EnsemblPlants" id="KRH22190"/>
    </source>
</evidence>
<name>K7M2F7_SOYBN</name>
<reference evidence="2" key="2">
    <citation type="submission" date="2018-02" db="UniProtKB">
        <authorList>
            <consortium name="EnsemblPlants"/>
        </authorList>
    </citation>
    <scope>IDENTIFICATION</scope>
    <source>
        <strain evidence="2">Williams 82</strain>
    </source>
</reference>
<accession>K7M2F7</accession>
<organism evidence="1">
    <name type="scientific">Glycine max</name>
    <name type="common">Soybean</name>
    <name type="synonym">Glycine hispida</name>
    <dbReference type="NCBI Taxonomy" id="3847"/>
    <lineage>
        <taxon>Eukaryota</taxon>
        <taxon>Viridiplantae</taxon>
        <taxon>Streptophyta</taxon>
        <taxon>Embryophyta</taxon>
        <taxon>Tracheophyta</taxon>
        <taxon>Spermatophyta</taxon>
        <taxon>Magnoliopsida</taxon>
        <taxon>eudicotyledons</taxon>
        <taxon>Gunneridae</taxon>
        <taxon>Pentapetalae</taxon>
        <taxon>rosids</taxon>
        <taxon>fabids</taxon>
        <taxon>Fabales</taxon>
        <taxon>Fabaceae</taxon>
        <taxon>Papilionoideae</taxon>
        <taxon>50 kb inversion clade</taxon>
        <taxon>NPAAA clade</taxon>
        <taxon>indigoferoid/millettioid clade</taxon>
        <taxon>Phaseoleae</taxon>
        <taxon>Glycine</taxon>
        <taxon>Glycine subgen. Soja</taxon>
    </lineage>
</organism>
<dbReference type="EMBL" id="CM000846">
    <property type="protein sequence ID" value="KRH22190.1"/>
    <property type="molecule type" value="Genomic_DNA"/>
</dbReference>
<dbReference type="SMR" id="K7M2F7"/>
<evidence type="ECO:0000313" key="3">
    <source>
        <dbReference type="Proteomes" id="UP000008827"/>
    </source>
</evidence>
<protein>
    <submittedName>
        <fullName evidence="1 2">Uncharacterized protein</fullName>
    </submittedName>
</protein>
<dbReference type="InParanoid" id="K7M2F7"/>
<gene>
    <name evidence="1" type="ORF">GLYMA_13G284300</name>
</gene>
<reference evidence="1 2" key="1">
    <citation type="journal article" date="2010" name="Nature">
        <title>Genome sequence of the palaeopolyploid soybean.</title>
        <authorList>
            <person name="Schmutz J."/>
            <person name="Cannon S.B."/>
            <person name="Schlueter J."/>
            <person name="Ma J."/>
            <person name="Mitros T."/>
            <person name="Nelson W."/>
            <person name="Hyten D.L."/>
            <person name="Song Q."/>
            <person name="Thelen J.J."/>
            <person name="Cheng J."/>
            <person name="Xu D."/>
            <person name="Hellsten U."/>
            <person name="May G.D."/>
            <person name="Yu Y."/>
            <person name="Sakurai T."/>
            <person name="Umezawa T."/>
            <person name="Bhattacharyya M.K."/>
            <person name="Sandhu D."/>
            <person name="Valliyodan B."/>
            <person name="Lindquist E."/>
            <person name="Peto M."/>
            <person name="Grant D."/>
            <person name="Shu S."/>
            <person name="Goodstein D."/>
            <person name="Barry K."/>
            <person name="Futrell-Griggs M."/>
            <person name="Abernathy B."/>
            <person name="Du J."/>
            <person name="Tian Z."/>
            <person name="Zhu L."/>
            <person name="Gill N."/>
            <person name="Joshi T."/>
            <person name="Libault M."/>
            <person name="Sethuraman A."/>
            <person name="Zhang X.-C."/>
            <person name="Shinozaki K."/>
            <person name="Nguyen H.T."/>
            <person name="Wing R.A."/>
            <person name="Cregan P."/>
            <person name="Specht J."/>
            <person name="Grimwood J."/>
            <person name="Rokhsar D."/>
            <person name="Stacey G."/>
            <person name="Shoemaker R.C."/>
            <person name="Jackson S.A."/>
        </authorList>
    </citation>
    <scope>NUCLEOTIDE SEQUENCE [LARGE SCALE GENOMIC DNA]</scope>
    <source>
        <strain evidence="2">cv. Williams 82</strain>
        <tissue evidence="1">Callus</tissue>
    </source>
</reference>
<dbReference type="AlphaFoldDB" id="K7M2F7"/>
<dbReference type="Proteomes" id="UP000008827">
    <property type="component" value="Chromosome 13"/>
</dbReference>
<dbReference type="HOGENOM" id="CLU_2709733_0_0_1"/>
<sequence length="73" mass="8330">MFNSSSILHCGSLIFSMLSEDDNFFSAAQSFRTLLYLLAEVLLSYFGSHGWTFDPLFWFSHDVFVKGPTVHIC</sequence>
<dbReference type="PaxDb" id="3847-GLYMA13G36002.1"/>
<keyword evidence="3" id="KW-1185">Reference proteome</keyword>
<proteinExistence type="predicted"/>
<reference evidence="1" key="3">
    <citation type="submission" date="2018-07" db="EMBL/GenBank/DDBJ databases">
        <title>WGS assembly of Glycine max.</title>
        <authorList>
            <person name="Schmutz J."/>
            <person name="Cannon S."/>
            <person name="Schlueter J."/>
            <person name="Ma J."/>
            <person name="Mitros T."/>
            <person name="Nelson W."/>
            <person name="Hyten D."/>
            <person name="Song Q."/>
            <person name="Thelen J."/>
            <person name="Cheng J."/>
            <person name="Xu D."/>
            <person name="Hellsten U."/>
            <person name="May G."/>
            <person name="Yu Y."/>
            <person name="Sakurai T."/>
            <person name="Umezawa T."/>
            <person name="Bhattacharyya M."/>
            <person name="Sandhu D."/>
            <person name="Valliyodan B."/>
            <person name="Lindquist E."/>
            <person name="Peto M."/>
            <person name="Grant D."/>
            <person name="Shu S."/>
            <person name="Goodstein D."/>
            <person name="Barry K."/>
            <person name="Futrell-Griggs M."/>
            <person name="Abernathy B."/>
            <person name="Du J."/>
            <person name="Tian Z."/>
            <person name="Zhu L."/>
            <person name="Gill N."/>
            <person name="Joshi T."/>
            <person name="Libault M."/>
            <person name="Sethuraman A."/>
            <person name="Zhang X."/>
            <person name="Shinozaki K."/>
            <person name="Nguyen H."/>
            <person name="Wing R."/>
            <person name="Cregan P."/>
            <person name="Specht J."/>
            <person name="Grimwood J."/>
            <person name="Rokhsar D."/>
            <person name="Stacey G."/>
            <person name="Shoemaker R."/>
            <person name="Jackson S."/>
        </authorList>
    </citation>
    <scope>NUCLEOTIDE SEQUENCE</scope>
    <source>
        <tissue evidence="1">Callus</tissue>
    </source>
</reference>